<dbReference type="Proteomes" id="UP001144805">
    <property type="component" value="Unassembled WGS sequence"/>
</dbReference>
<sequence>MTTPTNQLYMLICENEATPRLCEGRSVEGSEQDGMTTPERVAEVIMRGVYNGERIIGCSKMDLDTFTSVPATIEIAVAVQARLGDFLPDESDDHEAAIDFVERALGLVLDGDRWIPEFVAGDWTRPYGAESQLVAA</sequence>
<dbReference type="AlphaFoldDB" id="A0A9X3E4P1"/>
<evidence type="ECO:0000313" key="2">
    <source>
        <dbReference type="Proteomes" id="UP001144805"/>
    </source>
</evidence>
<gene>
    <name evidence="1" type="ORF">OSH07_10585</name>
</gene>
<comment type="caution">
    <text evidence="1">The sequence shown here is derived from an EMBL/GenBank/DDBJ whole genome shotgun (WGS) entry which is preliminary data.</text>
</comment>
<proteinExistence type="predicted"/>
<evidence type="ECO:0000313" key="1">
    <source>
        <dbReference type="EMBL" id="MCX5569638.1"/>
    </source>
</evidence>
<protein>
    <submittedName>
        <fullName evidence="1">Uncharacterized protein</fullName>
    </submittedName>
</protein>
<keyword evidence="2" id="KW-1185">Reference proteome</keyword>
<dbReference type="EMBL" id="JAPKNK010000003">
    <property type="protein sequence ID" value="MCX5569638.1"/>
    <property type="molecule type" value="Genomic_DNA"/>
</dbReference>
<name>A0A9X3E4P1_9HYPH</name>
<accession>A0A9X3E4P1</accession>
<dbReference type="RefSeq" id="WP_266338598.1">
    <property type="nucleotide sequence ID" value="NZ_JAPKNK010000003.1"/>
</dbReference>
<reference evidence="1" key="1">
    <citation type="submission" date="2022-11" db="EMBL/GenBank/DDBJ databases">
        <title>Biodiversity and phylogenetic relationships of bacteria.</title>
        <authorList>
            <person name="Machado R.A.R."/>
            <person name="Bhat A."/>
            <person name="Loulou A."/>
            <person name="Kallel S."/>
        </authorList>
    </citation>
    <scope>NUCLEOTIDE SEQUENCE</scope>
    <source>
        <strain evidence="1">K-TC2</strain>
    </source>
</reference>
<organism evidence="1 2">
    <name type="scientific">Kaistia nematophila</name>
    <dbReference type="NCBI Taxonomy" id="2994654"/>
    <lineage>
        <taxon>Bacteria</taxon>
        <taxon>Pseudomonadati</taxon>
        <taxon>Pseudomonadota</taxon>
        <taxon>Alphaproteobacteria</taxon>
        <taxon>Hyphomicrobiales</taxon>
        <taxon>Kaistiaceae</taxon>
        <taxon>Kaistia</taxon>
    </lineage>
</organism>